<reference evidence="5 6" key="1">
    <citation type="journal article" date="2019" name="Sci. Rep.">
        <title>Comparative genomics of chytrid fungi reveal insights into the obligate biotrophic and pathogenic lifestyle of Synchytrium endobioticum.</title>
        <authorList>
            <person name="van de Vossenberg B.T.L.H."/>
            <person name="Warris S."/>
            <person name="Nguyen H.D.T."/>
            <person name="van Gent-Pelzer M.P.E."/>
            <person name="Joly D.L."/>
            <person name="van de Geest H.C."/>
            <person name="Bonants P.J.M."/>
            <person name="Smith D.S."/>
            <person name="Levesque C.A."/>
            <person name="van der Lee T.A.J."/>
        </authorList>
    </citation>
    <scope>NUCLEOTIDE SEQUENCE [LARGE SCALE GENOMIC DNA]</scope>
    <source>
        <strain evidence="5 6">CBS 809.83</strain>
    </source>
</reference>
<evidence type="ECO:0000313" key="6">
    <source>
        <dbReference type="Proteomes" id="UP000318582"/>
    </source>
</evidence>
<evidence type="ECO:0000313" key="5">
    <source>
        <dbReference type="EMBL" id="TPX56769.1"/>
    </source>
</evidence>
<comment type="caution">
    <text evidence="5">The sequence shown here is derived from an EMBL/GenBank/DDBJ whole genome shotgun (WGS) entry which is preliminary data.</text>
</comment>
<dbReference type="PANTHER" id="PTHR10340:SF55">
    <property type="entry name" value="ENDOPOLYPHOSPHATASE"/>
    <property type="match status" value="1"/>
</dbReference>
<dbReference type="SUPFAM" id="SSF56300">
    <property type="entry name" value="Metallo-dependent phosphatases"/>
    <property type="match status" value="1"/>
</dbReference>
<gene>
    <name evidence="5" type="ORF">PhCBS80983_g04310</name>
</gene>
<name>A0A507DY95_9FUNG</name>
<evidence type="ECO:0000256" key="3">
    <source>
        <dbReference type="SAM" id="SignalP"/>
    </source>
</evidence>
<dbReference type="GO" id="GO:0004309">
    <property type="term" value="F:exopolyphosphatase activity"/>
    <property type="evidence" value="ECO:0007669"/>
    <property type="project" value="TreeGrafter"/>
</dbReference>
<evidence type="ECO:0000259" key="4">
    <source>
        <dbReference type="Pfam" id="PF00149"/>
    </source>
</evidence>
<keyword evidence="1" id="KW-0378">Hydrolase</keyword>
<evidence type="ECO:0000256" key="1">
    <source>
        <dbReference type="ARBA" id="ARBA00022801"/>
    </source>
</evidence>
<dbReference type="AlphaFoldDB" id="A0A507DY95"/>
<dbReference type="InterPro" id="IPR004843">
    <property type="entry name" value="Calcineurin-like_PHP"/>
</dbReference>
<dbReference type="GO" id="GO:0000324">
    <property type="term" value="C:fungal-type vacuole"/>
    <property type="evidence" value="ECO:0007669"/>
    <property type="project" value="TreeGrafter"/>
</dbReference>
<dbReference type="STRING" id="109895.A0A507DY95"/>
<dbReference type="Pfam" id="PF00149">
    <property type="entry name" value="Metallophos"/>
    <property type="match status" value="1"/>
</dbReference>
<feature type="domain" description="Calcineurin-like phosphoesterase" evidence="4">
    <location>
        <begin position="49"/>
        <end position="341"/>
    </location>
</feature>
<keyword evidence="2" id="KW-0325">Glycoprotein</keyword>
<feature type="signal peptide" evidence="3">
    <location>
        <begin position="1"/>
        <end position="22"/>
    </location>
</feature>
<keyword evidence="3" id="KW-0732">Signal</keyword>
<accession>A0A507DY95</accession>
<dbReference type="EMBL" id="QEAQ01000065">
    <property type="protein sequence ID" value="TPX56769.1"/>
    <property type="molecule type" value="Genomic_DNA"/>
</dbReference>
<dbReference type="GO" id="GO:0008081">
    <property type="term" value="F:phosphoric diester hydrolase activity"/>
    <property type="evidence" value="ECO:0007669"/>
    <property type="project" value="TreeGrafter"/>
</dbReference>
<organism evidence="5 6">
    <name type="scientific">Powellomyces hirtus</name>
    <dbReference type="NCBI Taxonomy" id="109895"/>
    <lineage>
        <taxon>Eukaryota</taxon>
        <taxon>Fungi</taxon>
        <taxon>Fungi incertae sedis</taxon>
        <taxon>Chytridiomycota</taxon>
        <taxon>Chytridiomycota incertae sedis</taxon>
        <taxon>Chytridiomycetes</taxon>
        <taxon>Spizellomycetales</taxon>
        <taxon>Powellomycetaceae</taxon>
        <taxon>Powellomyces</taxon>
    </lineage>
</organism>
<feature type="chain" id="PRO_5021287313" description="Calcineurin-like phosphoesterase domain-containing protein" evidence="3">
    <location>
        <begin position="23"/>
        <end position="583"/>
    </location>
</feature>
<dbReference type="GO" id="GO:0006798">
    <property type="term" value="P:polyphosphate catabolic process"/>
    <property type="evidence" value="ECO:0007669"/>
    <property type="project" value="TreeGrafter"/>
</dbReference>
<dbReference type="GO" id="GO:0005615">
    <property type="term" value="C:extracellular space"/>
    <property type="evidence" value="ECO:0007669"/>
    <property type="project" value="TreeGrafter"/>
</dbReference>
<protein>
    <recommendedName>
        <fullName evidence="4">Calcineurin-like phosphoesterase domain-containing protein</fullName>
    </recommendedName>
</protein>
<sequence>MSRPPLLSAVTALALLLVSASATPPQIPLLSNVDSSAPVAAPTREYSGRFLHITDMHLDPYYQEGATITSACHWLPEAEKGERPVFGPRRKQGKEGIAGRYGAAGSGCDSPLALVNETMRFVHDVLRPKGIDFVVWTGDSARHDSDAAIARTPSDIKSINALAVEYLLQTFLQPSDSAGEAQTVPIIPNIGNNDIWPHNDLAFTSGRTNPTLRFYSVLWARFIPKEQIPGFLEHGNFVVEPTPGVLVASINTMYLSDANRMVGDCDPKGFEGNAPVRAGDVVLHWLKKKVLERARKEGKVAYLIGHVPPNPLNYFDNCYESFAHLMIEYSEEVVGQFYGHMNIDHFFFSSSIIPVGKNRATTVESAGYRSVLKATKPDFSLPMAPRGSLLGRVFSALIPSWINLYYHYLMTHYKHLAHQHAKDPSLRTLHPIFVAPSVVPTFNPGLRTFSYHRGNVTVAYQAGNVTVTNHPGDAKSMWGAKRRSRSVRRGELVGYTQYYADIERWNSEGLEENAEFPGYLFETSYEPGDEYDFGGDRFDKETWVGFGARMTGVGGGNREAERLKKLFAANLVVKLGGVEVKDF</sequence>
<dbReference type="PANTHER" id="PTHR10340">
    <property type="entry name" value="SPHINGOMYELIN PHOSPHODIESTERASE"/>
    <property type="match status" value="1"/>
</dbReference>
<dbReference type="GO" id="GO:0000298">
    <property type="term" value="F:endopolyphosphatase activity"/>
    <property type="evidence" value="ECO:0007669"/>
    <property type="project" value="TreeGrafter"/>
</dbReference>
<dbReference type="InterPro" id="IPR029052">
    <property type="entry name" value="Metallo-depent_PP-like"/>
</dbReference>
<dbReference type="Proteomes" id="UP000318582">
    <property type="component" value="Unassembled WGS sequence"/>
</dbReference>
<evidence type="ECO:0000256" key="2">
    <source>
        <dbReference type="ARBA" id="ARBA00023180"/>
    </source>
</evidence>
<proteinExistence type="predicted"/>
<keyword evidence="6" id="KW-1185">Reference proteome</keyword>